<dbReference type="SMART" id="SM00368">
    <property type="entry name" value="LRR_RI"/>
    <property type="match status" value="3"/>
</dbReference>
<dbReference type="InterPro" id="IPR001870">
    <property type="entry name" value="B30.2/SPRY"/>
</dbReference>
<reference evidence="4" key="1">
    <citation type="submission" date="2021-02" db="EMBL/GenBank/DDBJ databases">
        <title>Comparative genomics reveals that relaxation of natural selection precedes convergent phenotypic evolution of cavefish.</title>
        <authorList>
            <person name="Peng Z."/>
        </authorList>
    </citation>
    <scope>NUCLEOTIDE SEQUENCE</scope>
    <source>
        <tissue evidence="4">Muscle</tissue>
    </source>
</reference>
<evidence type="ECO:0000313" key="5">
    <source>
        <dbReference type="Proteomes" id="UP001059041"/>
    </source>
</evidence>
<dbReference type="InterPro" id="IPR013320">
    <property type="entry name" value="ConA-like_dom_sf"/>
</dbReference>
<dbReference type="PANTHER" id="PTHR24106">
    <property type="entry name" value="NACHT, LRR AND CARD DOMAINS-CONTAINING"/>
    <property type="match status" value="1"/>
</dbReference>
<dbReference type="InterPro" id="IPR051261">
    <property type="entry name" value="NLR"/>
</dbReference>
<evidence type="ECO:0000259" key="3">
    <source>
        <dbReference type="PROSITE" id="PS50188"/>
    </source>
</evidence>
<dbReference type="SMART" id="SM00449">
    <property type="entry name" value="SPRY"/>
    <property type="match status" value="1"/>
</dbReference>
<dbReference type="Gene3D" id="3.80.10.10">
    <property type="entry name" value="Ribonuclease Inhibitor"/>
    <property type="match status" value="1"/>
</dbReference>
<dbReference type="InterPro" id="IPR041267">
    <property type="entry name" value="NLRP_HD2"/>
</dbReference>
<keyword evidence="2" id="KW-0677">Repeat</keyword>
<dbReference type="InterPro" id="IPR003879">
    <property type="entry name" value="Butyrophylin_SPRY"/>
</dbReference>
<comment type="caution">
    <text evidence="4">The sequence shown here is derived from an EMBL/GenBank/DDBJ whole genome shotgun (WGS) entry which is preliminary data.</text>
</comment>
<dbReference type="PRINTS" id="PR01407">
    <property type="entry name" value="BUTYPHLNCDUF"/>
</dbReference>
<dbReference type="Pfam" id="PF13765">
    <property type="entry name" value="PRY"/>
    <property type="match status" value="1"/>
</dbReference>
<accession>A0A9W8C875</accession>
<name>A0A9W8C875_TRIRA</name>
<feature type="domain" description="B30.2/SPRY" evidence="3">
    <location>
        <begin position="329"/>
        <end position="518"/>
    </location>
</feature>
<dbReference type="InterPro" id="IPR001611">
    <property type="entry name" value="Leu-rich_rpt"/>
</dbReference>
<dbReference type="Pfam" id="PF17776">
    <property type="entry name" value="NLRC4_HD2"/>
    <property type="match status" value="1"/>
</dbReference>
<dbReference type="FunFam" id="3.80.10.10:FF:000336">
    <property type="entry name" value="Si:dkey-222h21.2"/>
    <property type="match status" value="1"/>
</dbReference>
<protein>
    <recommendedName>
        <fullName evidence="3">B30.2/SPRY domain-containing protein</fullName>
    </recommendedName>
</protein>
<keyword evidence="5" id="KW-1185">Reference proteome</keyword>
<dbReference type="FunFam" id="2.60.120.920:FF:000037">
    <property type="entry name" value="Si:dkey-191j3.2"/>
    <property type="match status" value="1"/>
</dbReference>
<dbReference type="SUPFAM" id="SSF52047">
    <property type="entry name" value="RNI-like"/>
    <property type="match status" value="1"/>
</dbReference>
<evidence type="ECO:0000256" key="2">
    <source>
        <dbReference type="ARBA" id="ARBA00022737"/>
    </source>
</evidence>
<dbReference type="InterPro" id="IPR032675">
    <property type="entry name" value="LRR_dom_sf"/>
</dbReference>
<gene>
    <name evidence="4" type="ORF">IRJ41_008656</name>
</gene>
<dbReference type="InterPro" id="IPR003877">
    <property type="entry name" value="SPRY_dom"/>
</dbReference>
<sequence length="518" mass="59114">MTSFEPYPNPKILKEESLIHQKKVFCFVHMSCQEFLAAFYVFYYYIFQNTDTVKFLNVFQCLHREAIKKALDSGTGHLDLFLRFLLGISLESNQKLLKDLLTCTHDTSESIRETTEYIKKKIRNDALSAERSINLFLCLLEVNDQTLYKEIEAFVTSDKGSEKKLSTAQCSAIAYMLQMSEKVLDELDLEKYNTTEEGKRRLIPAVSNCRRALLANCNLTGQYCNIMASSLQSSKSLLRELDLSNNDLMDSGVKLISDALKSLNCQLQILRLSGCMVTEEGCCYLASALRSNPSHLRELDLSYNHPGHTGVRLLSERVNDPNCKLEKLDLNHGDPGMIKPRLQKYACALTLDLNTANIQLELSEGNRRITHVKEALPYQNHPDRFEGVPQVMCREGLTGRCYWEAEWDEWARIAVTYKGISRKEGSNSMFGLYRNSWNLFCTVNGFNLWHNNTNKDIPVTSVPSKRIGVYLDWPAGTLSFYSVSDTYTLTHIHTVKNKFTEPLYAGFMVHHSVSLCQI</sequence>
<dbReference type="SUPFAM" id="SSF49899">
    <property type="entry name" value="Concanavalin A-like lectins/glucanases"/>
    <property type="match status" value="1"/>
</dbReference>
<organism evidence="4 5">
    <name type="scientific">Triplophysa rosa</name>
    <name type="common">Cave loach</name>
    <dbReference type="NCBI Taxonomy" id="992332"/>
    <lineage>
        <taxon>Eukaryota</taxon>
        <taxon>Metazoa</taxon>
        <taxon>Chordata</taxon>
        <taxon>Craniata</taxon>
        <taxon>Vertebrata</taxon>
        <taxon>Euteleostomi</taxon>
        <taxon>Actinopterygii</taxon>
        <taxon>Neopterygii</taxon>
        <taxon>Teleostei</taxon>
        <taxon>Ostariophysi</taxon>
        <taxon>Cypriniformes</taxon>
        <taxon>Nemacheilidae</taxon>
        <taxon>Triplophysa</taxon>
    </lineage>
</organism>
<dbReference type="InterPro" id="IPR006574">
    <property type="entry name" value="PRY"/>
</dbReference>
<dbReference type="Proteomes" id="UP001059041">
    <property type="component" value="Linkage Group LG4"/>
</dbReference>
<dbReference type="PROSITE" id="PS50188">
    <property type="entry name" value="B302_SPRY"/>
    <property type="match status" value="1"/>
</dbReference>
<dbReference type="Pfam" id="PF00622">
    <property type="entry name" value="SPRY"/>
    <property type="match status" value="1"/>
</dbReference>
<proteinExistence type="predicted"/>
<dbReference type="SMART" id="SM00589">
    <property type="entry name" value="PRY"/>
    <property type="match status" value="1"/>
</dbReference>
<dbReference type="InterPro" id="IPR043136">
    <property type="entry name" value="B30.2/SPRY_sf"/>
</dbReference>
<dbReference type="EMBL" id="JAFHDT010000004">
    <property type="protein sequence ID" value="KAI7810956.1"/>
    <property type="molecule type" value="Genomic_DNA"/>
</dbReference>
<dbReference type="CDD" id="cd16040">
    <property type="entry name" value="SPRY_PRY_SNTX"/>
    <property type="match status" value="1"/>
</dbReference>
<evidence type="ECO:0000313" key="4">
    <source>
        <dbReference type="EMBL" id="KAI7810956.1"/>
    </source>
</evidence>
<dbReference type="AlphaFoldDB" id="A0A9W8C875"/>
<evidence type="ECO:0000256" key="1">
    <source>
        <dbReference type="ARBA" id="ARBA00022614"/>
    </source>
</evidence>
<dbReference type="Gene3D" id="2.60.120.920">
    <property type="match status" value="1"/>
</dbReference>
<dbReference type="Pfam" id="PF13516">
    <property type="entry name" value="LRR_6"/>
    <property type="match status" value="2"/>
</dbReference>
<keyword evidence="1" id="KW-0433">Leucine-rich repeat</keyword>